<feature type="region of interest" description="Disordered" evidence="1">
    <location>
        <begin position="299"/>
        <end position="337"/>
    </location>
</feature>
<protein>
    <submittedName>
        <fullName evidence="2">Uncharacterized protein</fullName>
    </submittedName>
</protein>
<feature type="compositionally biased region" description="Polar residues" evidence="1">
    <location>
        <begin position="136"/>
        <end position="147"/>
    </location>
</feature>
<feature type="region of interest" description="Disordered" evidence="1">
    <location>
        <begin position="123"/>
        <end position="157"/>
    </location>
</feature>
<feature type="compositionally biased region" description="Polar residues" evidence="1">
    <location>
        <begin position="256"/>
        <end position="266"/>
    </location>
</feature>
<feature type="compositionally biased region" description="Basic and acidic residues" evidence="1">
    <location>
        <begin position="490"/>
        <end position="504"/>
    </location>
</feature>
<proteinExistence type="predicted"/>
<feature type="compositionally biased region" description="Low complexity" evidence="1">
    <location>
        <begin position="86"/>
        <end position="105"/>
    </location>
</feature>
<feature type="compositionally biased region" description="Basic and acidic residues" evidence="1">
    <location>
        <begin position="182"/>
        <end position="192"/>
    </location>
</feature>
<organism evidence="2 3">
    <name type="scientific">Elsinoe ampelina</name>
    <dbReference type="NCBI Taxonomy" id="302913"/>
    <lineage>
        <taxon>Eukaryota</taxon>
        <taxon>Fungi</taxon>
        <taxon>Dikarya</taxon>
        <taxon>Ascomycota</taxon>
        <taxon>Pezizomycotina</taxon>
        <taxon>Dothideomycetes</taxon>
        <taxon>Dothideomycetidae</taxon>
        <taxon>Myriangiales</taxon>
        <taxon>Elsinoaceae</taxon>
        <taxon>Elsinoe</taxon>
    </lineage>
</organism>
<accession>A0A6A6G885</accession>
<evidence type="ECO:0000256" key="1">
    <source>
        <dbReference type="SAM" id="MobiDB-lite"/>
    </source>
</evidence>
<keyword evidence="3" id="KW-1185">Reference proteome</keyword>
<name>A0A6A6G885_9PEZI</name>
<feature type="region of interest" description="Disordered" evidence="1">
    <location>
        <begin position="243"/>
        <end position="281"/>
    </location>
</feature>
<sequence length="517" mass="57694">MYSPQPVSKKPPGVLKYTSSETRDTSQHSIPSFQSFIKSTPPLQDAQKPLPPNPPANSTTADQETSQLRRRSSSVYSRVIDQWAATPESWTSSPMSSPIKSSASTHQYSLDNGEILQPTVFRPAKPEWDNGHDSGIQLSTFKPVSESSFDKPEDVKVGPNEKTVTLLLPEEWRQKAANNKSIHSDISNHKDTSDEDDEALKSPGSVRFDLQNMVAYAKQKPLNMPQTSYSDPYLRYADAYRKDSDSSLLSYEARGRTTSRQYSAPQTPIRYGPPNEDGALAPRVPSEAERLAHMYHAVLRDQSLHSSRNSSTYSRSDSPDTRTHMKMIPQPLFHNPRTISDHRAREYSAPRFNNASPGSSGARSILKNGSSAPIATQEIRSKKPLLPGIMATASRHNIDFSDLSPRSDKSDTPILGRFASLPKVRNSSPHLHSPTKITHSNSGTFATMKDMVSSLPSRRLSLHMPAAVKNVHIDTEKVKETLGKVGTMLESKEKKREKEKEQRKKDLKRMIRVIPNE</sequence>
<gene>
    <name evidence="2" type="ORF">BDZ85DRAFT_283111</name>
</gene>
<feature type="region of interest" description="Disordered" evidence="1">
    <location>
        <begin position="349"/>
        <end position="380"/>
    </location>
</feature>
<dbReference type="OrthoDB" id="3919589at2759"/>
<dbReference type="EMBL" id="ML992509">
    <property type="protein sequence ID" value="KAF2221985.1"/>
    <property type="molecule type" value="Genomic_DNA"/>
</dbReference>
<evidence type="ECO:0000313" key="3">
    <source>
        <dbReference type="Proteomes" id="UP000799538"/>
    </source>
</evidence>
<dbReference type="AlphaFoldDB" id="A0A6A6G885"/>
<feature type="region of interest" description="Disordered" evidence="1">
    <location>
        <begin position="1"/>
        <end position="110"/>
    </location>
</feature>
<feature type="compositionally biased region" description="Polar residues" evidence="1">
    <location>
        <begin position="351"/>
        <end position="374"/>
    </location>
</feature>
<evidence type="ECO:0000313" key="2">
    <source>
        <dbReference type="EMBL" id="KAF2221985.1"/>
    </source>
</evidence>
<feature type="compositionally biased region" description="Polar residues" evidence="1">
    <location>
        <begin position="56"/>
        <end position="66"/>
    </location>
</feature>
<feature type="compositionally biased region" description="Low complexity" evidence="1">
    <location>
        <begin position="304"/>
        <end position="316"/>
    </location>
</feature>
<feature type="region of interest" description="Disordered" evidence="1">
    <location>
        <begin position="423"/>
        <end position="442"/>
    </location>
</feature>
<feature type="region of interest" description="Disordered" evidence="1">
    <location>
        <begin position="177"/>
        <end position="205"/>
    </location>
</feature>
<reference evidence="3" key="1">
    <citation type="journal article" date="2020" name="Stud. Mycol.">
        <title>101 Dothideomycetes genomes: A test case for predicting lifestyles and emergence of pathogens.</title>
        <authorList>
            <person name="Haridas S."/>
            <person name="Albert R."/>
            <person name="Binder M."/>
            <person name="Bloem J."/>
            <person name="LaButti K."/>
            <person name="Salamov A."/>
            <person name="Andreopoulos B."/>
            <person name="Baker S."/>
            <person name="Barry K."/>
            <person name="Bills G."/>
            <person name="Bluhm B."/>
            <person name="Cannon C."/>
            <person name="Castanera R."/>
            <person name="Culley D."/>
            <person name="Daum C."/>
            <person name="Ezra D."/>
            <person name="Gonzalez J."/>
            <person name="Henrissat B."/>
            <person name="Kuo A."/>
            <person name="Liang C."/>
            <person name="Lipzen A."/>
            <person name="Lutzoni F."/>
            <person name="Magnuson J."/>
            <person name="Mondo S."/>
            <person name="Nolan M."/>
            <person name="Ohm R."/>
            <person name="Pangilinan J."/>
            <person name="Park H.-J."/>
            <person name="Ramirez L."/>
            <person name="Alfaro M."/>
            <person name="Sun H."/>
            <person name="Tritt A."/>
            <person name="Yoshinaga Y."/>
            <person name="Zwiers L.-H."/>
            <person name="Turgeon B."/>
            <person name="Goodwin S."/>
            <person name="Spatafora J."/>
            <person name="Crous P."/>
            <person name="Grigoriev I."/>
        </authorList>
    </citation>
    <scope>NUCLEOTIDE SEQUENCE [LARGE SCALE GENOMIC DNA]</scope>
    <source>
        <strain evidence="3">CECT 20119</strain>
    </source>
</reference>
<feature type="region of interest" description="Disordered" evidence="1">
    <location>
        <begin position="484"/>
        <end position="517"/>
    </location>
</feature>
<feature type="compositionally biased region" description="Polar residues" evidence="1">
    <location>
        <begin position="27"/>
        <end position="42"/>
    </location>
</feature>
<dbReference type="Proteomes" id="UP000799538">
    <property type="component" value="Unassembled WGS sequence"/>
</dbReference>
<feature type="compositionally biased region" description="Polar residues" evidence="1">
    <location>
        <begin position="425"/>
        <end position="442"/>
    </location>
</feature>